<dbReference type="Gene3D" id="2.60.40.1230">
    <property type="match status" value="1"/>
</dbReference>
<keyword evidence="3" id="KW-0653">Protein transport</keyword>
<evidence type="ECO:0000259" key="6">
    <source>
        <dbReference type="SMART" id="SM00809"/>
    </source>
</evidence>
<dbReference type="Gene3D" id="1.25.10.10">
    <property type="entry name" value="Leucine-rich Repeat Variant"/>
    <property type="match status" value="1"/>
</dbReference>
<dbReference type="GO" id="GO:0016192">
    <property type="term" value="P:vesicle-mediated transport"/>
    <property type="evidence" value="ECO:0007669"/>
    <property type="project" value="InterPro"/>
</dbReference>
<dbReference type="InterPro" id="IPR002553">
    <property type="entry name" value="Clathrin/coatomer_adapt-like_N"/>
</dbReference>
<dbReference type="Gene3D" id="3.30.310.10">
    <property type="entry name" value="TATA-Binding Protein"/>
    <property type="match status" value="1"/>
</dbReference>
<dbReference type="InterPro" id="IPR016024">
    <property type="entry name" value="ARM-type_fold"/>
</dbReference>
<dbReference type="Pfam" id="PF01602">
    <property type="entry name" value="Adaptin_N"/>
    <property type="match status" value="1"/>
</dbReference>
<dbReference type="PANTHER" id="PTHR22780">
    <property type="entry name" value="ADAPTIN, ALPHA/GAMMA/EPSILON"/>
    <property type="match status" value="1"/>
</dbReference>
<evidence type="ECO:0000256" key="4">
    <source>
        <dbReference type="ARBA" id="ARBA00023136"/>
    </source>
</evidence>
<dbReference type="InterPro" id="IPR012295">
    <property type="entry name" value="TBP_dom_sf"/>
</dbReference>
<organism evidence="7">
    <name type="scientific">Chlamydomonas leiostraca</name>
    <dbReference type="NCBI Taxonomy" id="1034604"/>
    <lineage>
        <taxon>Eukaryota</taxon>
        <taxon>Viridiplantae</taxon>
        <taxon>Chlorophyta</taxon>
        <taxon>core chlorophytes</taxon>
        <taxon>Chlorophyceae</taxon>
        <taxon>CS clade</taxon>
        <taxon>Chlamydomonadales</taxon>
        <taxon>Chlamydomonadaceae</taxon>
        <taxon>Chlamydomonas</taxon>
    </lineage>
</organism>
<keyword evidence="2" id="KW-0813">Transport</keyword>
<dbReference type="SMART" id="SM00809">
    <property type="entry name" value="Alpha_adaptinC2"/>
    <property type="match status" value="1"/>
</dbReference>
<dbReference type="InterPro" id="IPR011989">
    <property type="entry name" value="ARM-like"/>
</dbReference>
<keyword evidence="4" id="KW-0472">Membrane</keyword>
<dbReference type="GO" id="GO:0030117">
    <property type="term" value="C:membrane coat"/>
    <property type="evidence" value="ECO:0007669"/>
    <property type="project" value="InterPro"/>
</dbReference>
<sequence>MSKTVFMRGLQNFISDIRGAQNKEQEQKRVEKELAKIRERFSDDKSLSGYDRRKYVWKLLYIYMLGYDIEFGHKQAADLIPLPKYKDKQVGYMACSLLLHENDEFLRLTMNAIHNDLTSRNEAFETLGLSFIGNVGGSEMAEALTQDVIKLLSSGSARPLVKKRASLALLRLIRKTPSEQQVVTADTFSPVINALLEERDLGLLLSAATLLQGICARNGSAGYEGAQPRLTRVLERLTILREKEVPAEYLYYGIPSPWLQCKCLRVLQFFPAPEAPAEHNLLNTILTSIIEGIGINDAAKNANPNKANALYSILFEAVALATQLDADGKLLTLAVSVLGKFLANKEANVKYLTLETLSRLALNADVLEAIRAHEATITAALKDPDVTIRKRAMDLLFTMCNAGNAEMVVAELLQYLVTADFALREELVLKVAILAEKFAPSVQWYVDVAMQLLEKAGDFVSEDIWHRVVQLVTNNAAMQPYAARNVAEVLKRGAAHESLVCTAAYILGEFGRLIAAEVPPAEQFKLLYAVFPPASQPTKGLLMTAFVKIYLMDPHNANLRVEVVGLFERYQKFMDMELQQRAVEYLRLAASPQAASAQYLLPMPKWEERESNLLKRLQEREGVDPDTGATTRRVTGGTVTAGDPAAAGSSTGAVNAGPRLIVGAPLPTTAAAVPSPQPSLDLLGGDALPASAANGAPLFANGQQASAAAPAKPSNPVDLLADLLSDAVVTPAVPVPGPAPAAAQPATNPFAAPVPVPVQQPVATAVPYGQPPAPYGQPAYPGAPPPAQYGAPQPGAWPGAYAPAVPTPQPSMPAAPVQQPGLAPSASFGGSDPFGAPAFGAPPPPVAPVPVAAPVAAPAPAGQFAPARPVGSIEQWYSNLLTKDKGILYEDQYLQVGLQSRYARGSGQLMLFLGNKHGEQPLANVALVPANLPANLQVSVAPGPGALAPKQQVQVAVSAAAAHPFTGTPSLLLSYVLAGMPVQQELKLPVAVHKFVVPEPTIPKETFFAEWKANSNPPNKVQEMLERTTPLTSPTIVAVMRSANLGVEHGYLDPSPYNEAGAGMFVYGPPGMEQSVLVMVRVEGNPQNMAQFRITASSPAPQVAVAVKELLVAQLRAAAA</sequence>
<dbReference type="GO" id="GO:0006886">
    <property type="term" value="P:intracellular protein transport"/>
    <property type="evidence" value="ECO:0007669"/>
    <property type="project" value="InterPro"/>
</dbReference>
<reference evidence="7" key="1">
    <citation type="submission" date="2021-01" db="EMBL/GenBank/DDBJ databases">
        <authorList>
            <person name="Corre E."/>
            <person name="Pelletier E."/>
            <person name="Niang G."/>
            <person name="Scheremetjew M."/>
            <person name="Finn R."/>
            <person name="Kale V."/>
            <person name="Holt S."/>
            <person name="Cochrane G."/>
            <person name="Meng A."/>
            <person name="Brown T."/>
            <person name="Cohen L."/>
        </authorList>
    </citation>
    <scope>NUCLEOTIDE SEQUENCE</scope>
    <source>
        <strain evidence="7">SAG 11-49</strain>
    </source>
</reference>
<feature type="compositionally biased region" description="Pro residues" evidence="5">
    <location>
        <begin position="776"/>
        <end position="787"/>
    </location>
</feature>
<dbReference type="InterPro" id="IPR013041">
    <property type="entry name" value="Clathrin_app_Ig-like_sf"/>
</dbReference>
<name>A0A7S0R8D3_9CHLO</name>
<feature type="region of interest" description="Disordered" evidence="5">
    <location>
        <begin position="800"/>
        <end position="841"/>
    </location>
</feature>
<feature type="region of interest" description="Disordered" evidence="5">
    <location>
        <begin position="618"/>
        <end position="654"/>
    </location>
</feature>
<feature type="domain" description="Clathrin adaptor alpha/beta/gamma-adaptin appendage Ig-like subdomain" evidence="6">
    <location>
        <begin position="878"/>
        <end position="989"/>
    </location>
</feature>
<dbReference type="SUPFAM" id="SSF48371">
    <property type="entry name" value="ARM repeat"/>
    <property type="match status" value="1"/>
</dbReference>
<dbReference type="InterPro" id="IPR050840">
    <property type="entry name" value="Adaptor_Complx_Large_Subunit"/>
</dbReference>
<dbReference type="SUPFAM" id="SSF55711">
    <property type="entry name" value="Subdomain of clathrin and coatomer appendage domain"/>
    <property type="match status" value="1"/>
</dbReference>
<dbReference type="EMBL" id="HBFB01007194">
    <property type="protein sequence ID" value="CAD8670255.1"/>
    <property type="molecule type" value="Transcribed_RNA"/>
</dbReference>
<protein>
    <recommendedName>
        <fullName evidence="6">Clathrin adaptor alpha/beta/gamma-adaptin appendage Ig-like subdomain domain-containing protein</fullName>
    </recommendedName>
</protein>
<dbReference type="InterPro" id="IPR009028">
    <property type="entry name" value="Coatomer/calthrin_app_sub_C"/>
</dbReference>
<feature type="compositionally biased region" description="Low complexity" evidence="5">
    <location>
        <begin position="627"/>
        <end position="642"/>
    </location>
</feature>
<evidence type="ECO:0000256" key="3">
    <source>
        <dbReference type="ARBA" id="ARBA00022927"/>
    </source>
</evidence>
<dbReference type="InterPro" id="IPR008152">
    <property type="entry name" value="Clathrin_a/b/g-adaptin_app_Ig"/>
</dbReference>
<gene>
    <name evidence="7" type="ORF">CLEI1391_LOCUS4037</name>
</gene>
<dbReference type="GO" id="GO:0012505">
    <property type="term" value="C:endomembrane system"/>
    <property type="evidence" value="ECO:0007669"/>
    <property type="project" value="UniProtKB-SubCell"/>
</dbReference>
<evidence type="ECO:0000256" key="1">
    <source>
        <dbReference type="ARBA" id="ARBA00004308"/>
    </source>
</evidence>
<dbReference type="AlphaFoldDB" id="A0A7S0R8D3"/>
<dbReference type="SUPFAM" id="SSF49348">
    <property type="entry name" value="Clathrin adaptor appendage domain"/>
    <property type="match status" value="1"/>
</dbReference>
<dbReference type="Pfam" id="PF02883">
    <property type="entry name" value="Alpha_adaptinC2"/>
    <property type="match status" value="1"/>
</dbReference>
<evidence type="ECO:0000256" key="2">
    <source>
        <dbReference type="ARBA" id="ARBA00022448"/>
    </source>
</evidence>
<comment type="subcellular location">
    <subcellularLocation>
        <location evidence="1">Endomembrane system</location>
    </subcellularLocation>
</comment>
<accession>A0A7S0R8D3</accession>
<feature type="region of interest" description="Disordered" evidence="5">
    <location>
        <begin position="776"/>
        <end position="795"/>
    </location>
</feature>
<proteinExistence type="predicted"/>
<evidence type="ECO:0000313" key="7">
    <source>
        <dbReference type="EMBL" id="CAD8670255.1"/>
    </source>
</evidence>
<evidence type="ECO:0000256" key="5">
    <source>
        <dbReference type="SAM" id="MobiDB-lite"/>
    </source>
</evidence>